<evidence type="ECO:0000313" key="4">
    <source>
        <dbReference type="EMBL" id="GGB39012.1"/>
    </source>
</evidence>
<feature type="signal peptide" evidence="2">
    <location>
        <begin position="1"/>
        <end position="20"/>
    </location>
</feature>
<dbReference type="PANTHER" id="PTHR10612">
    <property type="entry name" value="APOLIPOPROTEIN D"/>
    <property type="match status" value="1"/>
</dbReference>
<reference evidence="4" key="1">
    <citation type="journal article" date="2014" name="Int. J. Syst. Evol. Microbiol.">
        <title>Complete genome sequence of Corynebacterium casei LMG S-19264T (=DSM 44701T), isolated from a smear-ripened cheese.</title>
        <authorList>
            <consortium name="US DOE Joint Genome Institute (JGI-PGF)"/>
            <person name="Walter F."/>
            <person name="Albersmeier A."/>
            <person name="Kalinowski J."/>
            <person name="Ruckert C."/>
        </authorList>
    </citation>
    <scope>NUCLEOTIDE SEQUENCE</scope>
    <source>
        <strain evidence="4">CGMCC 1.12827</strain>
    </source>
</reference>
<dbReference type="PANTHER" id="PTHR10612:SF34">
    <property type="entry name" value="APOLIPOPROTEIN D"/>
    <property type="match status" value="1"/>
</dbReference>
<dbReference type="PIRSF" id="PIRSF036893">
    <property type="entry name" value="Lipocalin_ApoD"/>
    <property type="match status" value="1"/>
</dbReference>
<dbReference type="GO" id="GO:0006950">
    <property type="term" value="P:response to stress"/>
    <property type="evidence" value="ECO:0007669"/>
    <property type="project" value="UniProtKB-ARBA"/>
</dbReference>
<dbReference type="RefSeq" id="WP_188587243.1">
    <property type="nucleotide sequence ID" value="NZ_BMGC01000022.1"/>
</dbReference>
<evidence type="ECO:0000259" key="3">
    <source>
        <dbReference type="Pfam" id="PF08212"/>
    </source>
</evidence>
<comment type="caution">
    <text evidence="4">The sequence shown here is derived from an EMBL/GenBank/DDBJ whole genome shotgun (WGS) entry which is preliminary data.</text>
</comment>
<feature type="domain" description="Lipocalin/cytosolic fatty-acid binding" evidence="3">
    <location>
        <begin position="35"/>
        <end position="183"/>
    </location>
</feature>
<proteinExistence type="inferred from homology"/>
<dbReference type="InterPro" id="IPR047202">
    <property type="entry name" value="Lipocalin_Blc-like_dom"/>
</dbReference>
<feature type="chain" id="PRO_5038204931" evidence="2">
    <location>
        <begin position="21"/>
        <end position="201"/>
    </location>
</feature>
<evidence type="ECO:0000256" key="1">
    <source>
        <dbReference type="ARBA" id="ARBA00006889"/>
    </source>
</evidence>
<dbReference type="InterPro" id="IPR012674">
    <property type="entry name" value="Calycin"/>
</dbReference>
<name>A0A916WWZ7_9ACTN</name>
<comment type="similarity">
    <text evidence="1 2">Belongs to the calycin superfamily. Lipocalin family.</text>
</comment>
<dbReference type="EMBL" id="BMGC01000022">
    <property type="protein sequence ID" value="GGB39012.1"/>
    <property type="molecule type" value="Genomic_DNA"/>
</dbReference>
<protein>
    <submittedName>
        <fullName evidence="4">Lipocalin</fullName>
    </submittedName>
</protein>
<dbReference type="InterPro" id="IPR000566">
    <property type="entry name" value="Lipocln_cytosolic_FA-bd_dom"/>
</dbReference>
<dbReference type="Gene3D" id="2.40.128.20">
    <property type="match status" value="1"/>
</dbReference>
<keyword evidence="5" id="KW-1185">Reference proteome</keyword>
<evidence type="ECO:0000256" key="2">
    <source>
        <dbReference type="PIRNR" id="PIRNR036893"/>
    </source>
</evidence>
<keyword evidence="2" id="KW-0732">Signal</keyword>
<dbReference type="AlphaFoldDB" id="A0A916WWZ7"/>
<gene>
    <name evidence="4" type="ORF">GCM10011489_28420</name>
</gene>
<dbReference type="CDD" id="cd19438">
    <property type="entry name" value="lipocalin_Blc-like"/>
    <property type="match status" value="1"/>
</dbReference>
<dbReference type="InterPro" id="IPR022271">
    <property type="entry name" value="Lipocalin_ApoD"/>
</dbReference>
<reference evidence="4" key="2">
    <citation type="submission" date="2020-09" db="EMBL/GenBank/DDBJ databases">
        <authorList>
            <person name="Sun Q."/>
            <person name="Zhou Y."/>
        </authorList>
    </citation>
    <scope>NUCLEOTIDE SEQUENCE</scope>
    <source>
        <strain evidence="4">CGMCC 1.12827</strain>
    </source>
</reference>
<sequence length="201" mass="21514">MTATLAAVLSLVVGTGPAAAAGSSLPDQLKPVAHLDVDRYLGTWWQLATVPSFYGIRCAKDTNATYTLINPTTVGVDNKCTSFTGEPDGIKGQAEVVDTKTNAQLAVTFPGVPNTINAGKFPNYIVAWVADGTTPDDPYQYAIVGDPYRLSGFLLSRQKVVPTSEYLKLRTQIEKLGFNSCTFLISPITGSRSDYSPLCTL</sequence>
<dbReference type="Pfam" id="PF08212">
    <property type="entry name" value="Lipocalin_2"/>
    <property type="match status" value="1"/>
</dbReference>
<accession>A0A916WWZ7</accession>
<organism evidence="4 5">
    <name type="scientific">Gordonia jinhuaensis</name>
    <dbReference type="NCBI Taxonomy" id="1517702"/>
    <lineage>
        <taxon>Bacteria</taxon>
        <taxon>Bacillati</taxon>
        <taxon>Actinomycetota</taxon>
        <taxon>Actinomycetes</taxon>
        <taxon>Mycobacteriales</taxon>
        <taxon>Gordoniaceae</taxon>
        <taxon>Gordonia</taxon>
    </lineage>
</organism>
<dbReference type="SUPFAM" id="SSF50814">
    <property type="entry name" value="Lipocalins"/>
    <property type="match status" value="1"/>
</dbReference>
<evidence type="ECO:0000313" key="5">
    <source>
        <dbReference type="Proteomes" id="UP000621454"/>
    </source>
</evidence>
<dbReference type="Proteomes" id="UP000621454">
    <property type="component" value="Unassembled WGS sequence"/>
</dbReference>